<dbReference type="SUPFAM" id="SSF52096">
    <property type="entry name" value="ClpP/crotonase"/>
    <property type="match status" value="1"/>
</dbReference>
<proteinExistence type="predicted"/>
<dbReference type="Gene3D" id="3.90.226.10">
    <property type="entry name" value="2-enoyl-CoA Hydratase, Chain A, domain 1"/>
    <property type="match status" value="1"/>
</dbReference>
<dbReference type="EMBL" id="BAABKX010000001">
    <property type="protein sequence ID" value="GAA5044396.1"/>
    <property type="molecule type" value="Genomic_DNA"/>
</dbReference>
<organism evidence="1 2">
    <name type="scientific">Haladaptatus pallidirubidus</name>
    <dbReference type="NCBI Taxonomy" id="1008152"/>
    <lineage>
        <taxon>Archaea</taxon>
        <taxon>Methanobacteriati</taxon>
        <taxon>Methanobacteriota</taxon>
        <taxon>Stenosarchaea group</taxon>
        <taxon>Halobacteria</taxon>
        <taxon>Halobacteriales</taxon>
        <taxon>Haladaptataceae</taxon>
        <taxon>Haladaptatus</taxon>
    </lineage>
</organism>
<evidence type="ECO:0000313" key="1">
    <source>
        <dbReference type="EMBL" id="GAA5044396.1"/>
    </source>
</evidence>
<evidence type="ECO:0000313" key="2">
    <source>
        <dbReference type="Proteomes" id="UP001501729"/>
    </source>
</evidence>
<accession>A0AAV3UDM7</accession>
<dbReference type="Gene3D" id="1.10.12.10">
    <property type="entry name" value="Lyase 2-enoyl-coa Hydratase, Chain A, domain 2"/>
    <property type="match status" value="1"/>
</dbReference>
<dbReference type="Pfam" id="PF00378">
    <property type="entry name" value="ECH_1"/>
    <property type="match status" value="1"/>
</dbReference>
<sequence length="267" mass="29136">MIPLAENDMTEFEYLDIERVEDIARVTMNRPEMHNAMNREMADELRTVTMALHDDDSRCIVLTGTDGAFNTGADLSVLSGNSEDARTLRKIASSLHRSIENLVRAPKPVITGVNGVSAGGGFGLALSGDIVLLAEDSRLEFAYPRVGLTGDGGSTYFLPHLVGLRRAKEIALLDDPIFPNDAVEMGLATEVAEDFDARLVELAESLADGPTRAYGATKRLFNRGLGRDLSAQMASETDSIARMTETEDYERGLAAFFEKETPEFEGR</sequence>
<dbReference type="PANTHER" id="PTHR43459:SF1">
    <property type="entry name" value="EG:BACN32G11.4 PROTEIN"/>
    <property type="match status" value="1"/>
</dbReference>
<keyword evidence="1" id="KW-0413">Isomerase</keyword>
<dbReference type="AlphaFoldDB" id="A0AAV3UDM7"/>
<reference evidence="1 2" key="1">
    <citation type="journal article" date="2019" name="Int. J. Syst. Evol. Microbiol.">
        <title>The Global Catalogue of Microorganisms (GCM) 10K type strain sequencing project: providing services to taxonomists for standard genome sequencing and annotation.</title>
        <authorList>
            <consortium name="The Broad Institute Genomics Platform"/>
            <consortium name="The Broad Institute Genome Sequencing Center for Infectious Disease"/>
            <person name="Wu L."/>
            <person name="Ma J."/>
        </authorList>
    </citation>
    <scope>NUCLEOTIDE SEQUENCE [LARGE SCALE GENOMIC DNA]</scope>
    <source>
        <strain evidence="1 2">JCM 17504</strain>
    </source>
</reference>
<dbReference type="Proteomes" id="UP001501729">
    <property type="component" value="Unassembled WGS sequence"/>
</dbReference>
<dbReference type="InterPro" id="IPR029045">
    <property type="entry name" value="ClpP/crotonase-like_dom_sf"/>
</dbReference>
<keyword evidence="2" id="KW-1185">Reference proteome</keyword>
<protein>
    <submittedName>
        <fullName evidence="1">2-(1,2-epoxy-1,2-dihydrophenyl)acetyl-CoA isomerase PaaG</fullName>
    </submittedName>
</protein>
<dbReference type="GO" id="GO:0016853">
    <property type="term" value="F:isomerase activity"/>
    <property type="evidence" value="ECO:0007669"/>
    <property type="project" value="UniProtKB-KW"/>
</dbReference>
<dbReference type="CDD" id="cd06558">
    <property type="entry name" value="crotonase-like"/>
    <property type="match status" value="1"/>
</dbReference>
<dbReference type="RefSeq" id="WP_390184446.1">
    <property type="nucleotide sequence ID" value="NZ_JBHMAI010000001.1"/>
</dbReference>
<name>A0AAV3UDM7_9EURY</name>
<dbReference type="PANTHER" id="PTHR43459">
    <property type="entry name" value="ENOYL-COA HYDRATASE"/>
    <property type="match status" value="1"/>
</dbReference>
<comment type="caution">
    <text evidence="1">The sequence shown here is derived from an EMBL/GenBank/DDBJ whole genome shotgun (WGS) entry which is preliminary data.</text>
</comment>
<dbReference type="InterPro" id="IPR014748">
    <property type="entry name" value="Enoyl-CoA_hydra_C"/>
</dbReference>
<dbReference type="InterPro" id="IPR001753">
    <property type="entry name" value="Enoyl-CoA_hydra/iso"/>
</dbReference>
<gene>
    <name evidence="1" type="primary">paaG_2</name>
    <name evidence="1" type="ORF">GCM10025751_10650</name>
</gene>